<evidence type="ECO:0000313" key="1">
    <source>
        <dbReference type="EMBL" id="EJU01417.1"/>
    </source>
</evidence>
<dbReference type="AlphaFoldDB" id="M5G6G8"/>
<dbReference type="OrthoDB" id="2576334at2759"/>
<accession>M5G6G8</accession>
<protein>
    <submittedName>
        <fullName evidence="1">Uncharacterized protein</fullName>
    </submittedName>
</protein>
<evidence type="ECO:0000313" key="2">
    <source>
        <dbReference type="Proteomes" id="UP000030653"/>
    </source>
</evidence>
<organism evidence="1 2">
    <name type="scientific">Dacryopinax primogenitus (strain DJM 731)</name>
    <name type="common">Brown rot fungus</name>
    <dbReference type="NCBI Taxonomy" id="1858805"/>
    <lineage>
        <taxon>Eukaryota</taxon>
        <taxon>Fungi</taxon>
        <taxon>Dikarya</taxon>
        <taxon>Basidiomycota</taxon>
        <taxon>Agaricomycotina</taxon>
        <taxon>Dacrymycetes</taxon>
        <taxon>Dacrymycetales</taxon>
        <taxon>Dacrymycetaceae</taxon>
        <taxon>Dacryopinax</taxon>
    </lineage>
</organism>
<reference evidence="1 2" key="1">
    <citation type="journal article" date="2012" name="Science">
        <title>The Paleozoic origin of enzymatic lignin decomposition reconstructed from 31 fungal genomes.</title>
        <authorList>
            <person name="Floudas D."/>
            <person name="Binder M."/>
            <person name="Riley R."/>
            <person name="Barry K."/>
            <person name="Blanchette R.A."/>
            <person name="Henrissat B."/>
            <person name="Martinez A.T."/>
            <person name="Otillar R."/>
            <person name="Spatafora J.W."/>
            <person name="Yadav J.S."/>
            <person name="Aerts A."/>
            <person name="Benoit I."/>
            <person name="Boyd A."/>
            <person name="Carlson A."/>
            <person name="Copeland A."/>
            <person name="Coutinho P.M."/>
            <person name="de Vries R.P."/>
            <person name="Ferreira P."/>
            <person name="Findley K."/>
            <person name="Foster B."/>
            <person name="Gaskell J."/>
            <person name="Glotzer D."/>
            <person name="Gorecki P."/>
            <person name="Heitman J."/>
            <person name="Hesse C."/>
            <person name="Hori C."/>
            <person name="Igarashi K."/>
            <person name="Jurgens J.A."/>
            <person name="Kallen N."/>
            <person name="Kersten P."/>
            <person name="Kohler A."/>
            <person name="Kuees U."/>
            <person name="Kumar T.K.A."/>
            <person name="Kuo A."/>
            <person name="LaButti K."/>
            <person name="Larrondo L.F."/>
            <person name="Lindquist E."/>
            <person name="Ling A."/>
            <person name="Lombard V."/>
            <person name="Lucas S."/>
            <person name="Lundell T."/>
            <person name="Martin R."/>
            <person name="McLaughlin D.J."/>
            <person name="Morgenstern I."/>
            <person name="Morin E."/>
            <person name="Murat C."/>
            <person name="Nagy L.G."/>
            <person name="Nolan M."/>
            <person name="Ohm R.A."/>
            <person name="Patyshakuliyeva A."/>
            <person name="Rokas A."/>
            <person name="Ruiz-Duenas F.J."/>
            <person name="Sabat G."/>
            <person name="Salamov A."/>
            <person name="Samejima M."/>
            <person name="Schmutz J."/>
            <person name="Slot J.C."/>
            <person name="St John F."/>
            <person name="Stenlid J."/>
            <person name="Sun H."/>
            <person name="Sun S."/>
            <person name="Syed K."/>
            <person name="Tsang A."/>
            <person name="Wiebenga A."/>
            <person name="Young D."/>
            <person name="Pisabarro A."/>
            <person name="Eastwood D.C."/>
            <person name="Martin F."/>
            <person name="Cullen D."/>
            <person name="Grigoriev I.V."/>
            <person name="Hibbett D.S."/>
        </authorList>
    </citation>
    <scope>NUCLEOTIDE SEQUENCE [LARGE SCALE GENOMIC DNA]</scope>
    <source>
        <strain evidence="1 2">DJM-731 SS1</strain>
    </source>
</reference>
<name>M5G6G8_DACPD</name>
<dbReference type="RefSeq" id="XP_040628314.1">
    <property type="nucleotide sequence ID" value="XM_040770232.1"/>
</dbReference>
<keyword evidence="2" id="KW-1185">Reference proteome</keyword>
<proteinExistence type="predicted"/>
<dbReference type="HOGENOM" id="CLU_1115724_0_0_1"/>
<sequence length="260" mass="28706">MSKTSGTSKPERFPLCPKLSQLGSDLSKGWVSIPWLPIQPQYATSAPKASVSFDFYGDQFELGGYLTALGGNGPDCGFNISINGKLQDVPDLYTPFNNLPLGQQHVELTLFCPEEGQEAAFVGPAFIETQETKYTNQVFSYWNTSQIRTIGEWTEAPTFQDFFYMTLPQYTTTSLHSTLAYSFKGVHTVVFGAVGPTGGQYLVTLDNIPQPMRTSYNSVAGPTTVLFFAQELDPEKEHTVTITNFGDNLTVQAIQNTEVY</sequence>
<gene>
    <name evidence="1" type="ORF">DACRYDRAFT_116584</name>
</gene>
<dbReference type="EMBL" id="JH795864">
    <property type="protein sequence ID" value="EJU01417.1"/>
    <property type="molecule type" value="Genomic_DNA"/>
</dbReference>
<dbReference type="GeneID" id="63685294"/>
<dbReference type="Proteomes" id="UP000030653">
    <property type="component" value="Unassembled WGS sequence"/>
</dbReference>
<dbReference type="Gene3D" id="2.60.120.260">
    <property type="entry name" value="Galactose-binding domain-like"/>
    <property type="match status" value="1"/>
</dbReference>